<comment type="cofactor">
    <cofactor evidence="1">
        <name>[4Fe-4S] cluster</name>
        <dbReference type="ChEBI" id="CHEBI:49883"/>
    </cofactor>
</comment>
<dbReference type="GO" id="GO:0003954">
    <property type="term" value="F:NADH dehydrogenase activity"/>
    <property type="evidence" value="ECO:0007669"/>
    <property type="project" value="TreeGrafter"/>
</dbReference>
<dbReference type="GO" id="GO:0042773">
    <property type="term" value="P:ATP synthesis coupled electron transport"/>
    <property type="evidence" value="ECO:0007669"/>
    <property type="project" value="InterPro"/>
</dbReference>
<evidence type="ECO:0000256" key="3">
    <source>
        <dbReference type="ARBA" id="ARBA00022485"/>
    </source>
</evidence>
<dbReference type="GO" id="GO:0051537">
    <property type="term" value="F:2 iron, 2 sulfur cluster binding"/>
    <property type="evidence" value="ECO:0007669"/>
    <property type="project" value="UniProtKB-KW"/>
</dbReference>
<dbReference type="GO" id="GO:0048038">
    <property type="term" value="F:quinone binding"/>
    <property type="evidence" value="ECO:0007669"/>
    <property type="project" value="UniProtKB-KW"/>
</dbReference>
<dbReference type="GO" id="GO:0051539">
    <property type="term" value="F:4 iron, 4 sulfur cluster binding"/>
    <property type="evidence" value="ECO:0007669"/>
    <property type="project" value="UniProtKB-KW"/>
</dbReference>
<keyword evidence="7" id="KW-1278">Translocase</keyword>
<evidence type="ECO:0000256" key="9">
    <source>
        <dbReference type="ARBA" id="ARBA00023014"/>
    </source>
</evidence>
<dbReference type="Gene3D" id="3.40.50.740">
    <property type="match status" value="2"/>
</dbReference>
<dbReference type="InterPro" id="IPR036010">
    <property type="entry name" value="2Fe-2S_ferredoxin-like_sf"/>
</dbReference>
<dbReference type="AlphaFoldDB" id="A0A0P1MV00"/>
<evidence type="ECO:0000256" key="2">
    <source>
        <dbReference type="ARBA" id="ARBA00005404"/>
    </source>
</evidence>
<evidence type="ECO:0000256" key="7">
    <source>
        <dbReference type="ARBA" id="ARBA00022967"/>
    </source>
</evidence>
<keyword evidence="9" id="KW-0411">Iron-sulfur</keyword>
<dbReference type="CDD" id="cd00207">
    <property type="entry name" value="fer2"/>
    <property type="match status" value="1"/>
</dbReference>
<name>A0A0P1MV00_9BACT</name>
<accession>A0A0P1M2Q1</accession>
<accession>A0A0P1P583</accession>
<keyword evidence="10" id="KW-0520">NAD</keyword>
<accession>A0A0P1MCZ1</accession>
<dbReference type="GO" id="GO:0046872">
    <property type="term" value="F:metal ion binding"/>
    <property type="evidence" value="ECO:0007669"/>
    <property type="project" value="UniProtKB-KW"/>
</dbReference>
<gene>
    <name evidence="16" type="ORF">JGI4_00122</name>
    <name evidence="15" type="ORF">JGI8_01788</name>
</gene>
<evidence type="ECO:0000256" key="10">
    <source>
        <dbReference type="ARBA" id="ARBA00023027"/>
    </source>
</evidence>
<keyword evidence="8" id="KW-0408">Iron</keyword>
<dbReference type="Gene3D" id="3.10.20.740">
    <property type="match status" value="1"/>
</dbReference>
<evidence type="ECO:0000256" key="4">
    <source>
        <dbReference type="ARBA" id="ARBA00022714"/>
    </source>
</evidence>
<dbReference type="SUPFAM" id="SSF54862">
    <property type="entry name" value="4Fe-4S ferredoxins"/>
    <property type="match status" value="1"/>
</dbReference>
<dbReference type="InterPro" id="IPR019574">
    <property type="entry name" value="NADH_UbQ_OxRdtase_Gsu_4Fe4S-bd"/>
</dbReference>
<dbReference type="InterPro" id="IPR000283">
    <property type="entry name" value="NADH_UbQ_OxRdtase_75kDa_su_CS"/>
</dbReference>
<evidence type="ECO:0000313" key="16">
    <source>
        <dbReference type="EMBL" id="CUU00878.1"/>
    </source>
</evidence>
<evidence type="ECO:0000259" key="14">
    <source>
        <dbReference type="PROSITE" id="PS51839"/>
    </source>
</evidence>
<accession>A0A0P1LKW4</accession>
<dbReference type="EMBL" id="FAOP01000001">
    <property type="protein sequence ID" value="CUU00878.1"/>
    <property type="molecule type" value="Genomic_DNA"/>
</dbReference>
<feature type="domain" description="4Fe-4S Mo/W bis-MGD-type" evidence="13">
    <location>
        <begin position="216"/>
        <end position="272"/>
    </location>
</feature>
<dbReference type="InterPro" id="IPR006963">
    <property type="entry name" value="Mopterin_OxRdtase_4Fe-4S_dom"/>
</dbReference>
<accession>A0A0P1LQA0</accession>
<organism evidence="16 17">
    <name type="scientific">Candidatus Kryptonium thompsonii</name>
    <dbReference type="NCBI Taxonomy" id="1633631"/>
    <lineage>
        <taxon>Bacteria</taxon>
        <taxon>Pseudomonadati</taxon>
        <taxon>Candidatus Kryptoniota</taxon>
        <taxon>Candidatus Kryptonium</taxon>
    </lineage>
</organism>
<dbReference type="STRING" id="1633631.GCA_001442925_00122"/>
<dbReference type="PANTHER" id="PTHR43105">
    <property type="entry name" value="RESPIRATORY NITRATE REDUCTASE"/>
    <property type="match status" value="1"/>
</dbReference>
<dbReference type="Pfam" id="PF22117">
    <property type="entry name" value="Fer4_Nqo3"/>
    <property type="match status" value="1"/>
</dbReference>
<comment type="similarity">
    <text evidence="2">Belongs to the complex I 75 kDa subunit family.</text>
</comment>
<accession>A0A0N7MP04</accession>
<dbReference type="PROSITE" id="PS51839">
    <property type="entry name" value="4FE4S_HC3"/>
    <property type="match status" value="1"/>
</dbReference>
<evidence type="ECO:0000313" key="15">
    <source>
        <dbReference type="EMBL" id="CUS93237.1"/>
    </source>
</evidence>
<dbReference type="GO" id="GO:0016020">
    <property type="term" value="C:membrane"/>
    <property type="evidence" value="ECO:0007669"/>
    <property type="project" value="InterPro"/>
</dbReference>
<keyword evidence="18" id="KW-1185">Reference proteome</keyword>
<dbReference type="GO" id="GO:0008137">
    <property type="term" value="F:NADH dehydrogenase (ubiquinone) activity"/>
    <property type="evidence" value="ECO:0007669"/>
    <property type="project" value="InterPro"/>
</dbReference>
<dbReference type="Pfam" id="PF04879">
    <property type="entry name" value="Molybdop_Fe4S4"/>
    <property type="match status" value="1"/>
</dbReference>
<dbReference type="InterPro" id="IPR006656">
    <property type="entry name" value="Mopterin_OxRdtase"/>
</dbReference>
<dbReference type="PROSITE" id="PS00641">
    <property type="entry name" value="COMPLEX1_75K_1"/>
    <property type="match status" value="1"/>
</dbReference>
<dbReference type="PROSITE" id="PS00643">
    <property type="entry name" value="COMPLEX1_75K_3"/>
    <property type="match status" value="1"/>
</dbReference>
<dbReference type="InterPro" id="IPR001041">
    <property type="entry name" value="2Fe-2S_ferredoxin-type"/>
</dbReference>
<evidence type="ECO:0000313" key="18">
    <source>
        <dbReference type="Proteomes" id="UP000182200"/>
    </source>
</evidence>
<dbReference type="SMART" id="SM00929">
    <property type="entry name" value="NADH-G_4Fe-4S_3"/>
    <property type="match status" value="1"/>
</dbReference>
<reference evidence="16 17" key="1">
    <citation type="submission" date="2015-11" db="EMBL/GenBank/DDBJ databases">
        <authorList>
            <person name="Zhang Y."/>
            <person name="Guo Z."/>
        </authorList>
    </citation>
    <scope>NUCLEOTIDE SEQUENCE [LARGE SCALE GENOMIC DNA]</scope>
    <source>
        <strain evidence="16">JGI-4</strain>
    </source>
</reference>
<feature type="domain" description="4Fe-4S His(Cys)3-ligated-type" evidence="14">
    <location>
        <begin position="78"/>
        <end position="117"/>
    </location>
</feature>
<proteinExistence type="inferred from homology"/>
<dbReference type="OrthoDB" id="9805142at2"/>
<sequence length="577" mass="65237">MAKITIDGKTAEVKDGITILQAAEALGIDIPHFCYHPALSISGNCRMCLVEVEKMPKLVIACATRVMDGMVVYTQNEKVKKARQAVLEFILINHPLDCPICDEAGECKLQNYTYIYGPGHSRFDEEKVHKPKRVPLGPNIVLDVERCIMCSRCIRFFDEIVKDPQLTFIQRGDRVVLTTFPGKRVDNPYSMNIIDICPVGALTSKDFRFKERTWNMTAVSSICPGCARGCNVYLWVRNNQILRITPRVNMEVNRYWMCDYGRFTYKPVNSDDRIKSPMVRQNGELVEVEWDVAIEKAVSLLKDVKPDEVAVIGSAYATNEDNFALRKFAKSVLKAKYIDFLSHVKDGDEDDFLIRADKTPNSTGARLVGIGASDGFGFESIVEGLRTKKFKVIYVMDDDIVLNDEIYNLLDGVDVIVHATNWNKTVEKATVVFASASFAEKEGTFTNFEGRVQKLNIAVLPKDVEPYMVYKPRKFGEARPNTGEIDKSKLALSRLFKFGTQFDRWSSGERRNVKPSWWVISQIASNLGVKFNYEKVEDVFNDLSQTVREFKGLTYESIGDEGAMINLASKKVTSVEI</sequence>
<feature type="domain" description="2Fe-2S ferredoxin-type" evidence="12">
    <location>
        <begin position="2"/>
        <end position="78"/>
    </location>
</feature>
<accession>A0A0P1M4E5</accession>
<accession>A0A0P1MV00</accession>
<dbReference type="Proteomes" id="UP000182200">
    <property type="component" value="Unassembled WGS sequence"/>
</dbReference>
<dbReference type="PROSITE" id="PS51085">
    <property type="entry name" value="2FE2S_FER_2"/>
    <property type="match status" value="1"/>
</dbReference>
<dbReference type="RefSeq" id="WP_047133110.1">
    <property type="nucleotide sequence ID" value="NZ_CZVI01000034.1"/>
</dbReference>
<dbReference type="FunFam" id="3.10.20.740:FF:000001">
    <property type="entry name" value="NADH-quinone oxidoreductase subunit G"/>
    <property type="match status" value="1"/>
</dbReference>
<accession>A0A0S4MP93</accession>
<dbReference type="SUPFAM" id="SSF54292">
    <property type="entry name" value="2Fe-2S ferredoxin-like"/>
    <property type="match status" value="1"/>
</dbReference>
<dbReference type="PROSITE" id="PS51669">
    <property type="entry name" value="4FE4S_MOW_BIS_MGD"/>
    <property type="match status" value="1"/>
</dbReference>
<dbReference type="Gene3D" id="2.20.25.90">
    <property type="entry name" value="ADC-like domains"/>
    <property type="match status" value="1"/>
</dbReference>
<evidence type="ECO:0000256" key="1">
    <source>
        <dbReference type="ARBA" id="ARBA00001966"/>
    </source>
</evidence>
<dbReference type="Pfam" id="PF13510">
    <property type="entry name" value="Fer2_4"/>
    <property type="match status" value="1"/>
</dbReference>
<keyword evidence="5" id="KW-0874">Quinone</keyword>
<dbReference type="Pfam" id="PF10588">
    <property type="entry name" value="NADH-G_4Fe-4S_3"/>
    <property type="match status" value="1"/>
</dbReference>
<protein>
    <submittedName>
        <fullName evidence="16">NADH-quinone oxidoreductase subunit G</fullName>
    </submittedName>
</protein>
<keyword evidence="4" id="KW-0001">2Fe-2S</keyword>
<dbReference type="InterPro" id="IPR054351">
    <property type="entry name" value="NADH_UbQ_OxRdtase_ferredoxin"/>
</dbReference>
<reference evidence="15 18" key="2">
    <citation type="submission" date="2015-11" db="EMBL/GenBank/DDBJ databases">
        <authorList>
            <person name="Varghese N."/>
        </authorList>
    </citation>
    <scope>NUCLEOTIDE SEQUENCE [LARGE SCALE GENOMIC DNA]</scope>
    <source>
        <strain evidence="15 18">JGI-8</strain>
    </source>
</reference>
<evidence type="ECO:0000259" key="12">
    <source>
        <dbReference type="PROSITE" id="PS51085"/>
    </source>
</evidence>
<dbReference type="Gene3D" id="3.30.70.20">
    <property type="match status" value="1"/>
</dbReference>
<keyword evidence="3" id="KW-0004">4Fe-4S</keyword>
<dbReference type="Pfam" id="PF00384">
    <property type="entry name" value="Molybdopterin"/>
    <property type="match status" value="2"/>
</dbReference>
<evidence type="ECO:0000256" key="8">
    <source>
        <dbReference type="ARBA" id="ARBA00023004"/>
    </source>
</evidence>
<evidence type="ECO:0000313" key="17">
    <source>
        <dbReference type="Proteomes" id="UP000182011"/>
    </source>
</evidence>
<comment type="cofactor">
    <cofactor evidence="11">
        <name>[2Fe-2S] cluster</name>
        <dbReference type="ChEBI" id="CHEBI:190135"/>
    </cofactor>
</comment>
<dbReference type="Proteomes" id="UP000182011">
    <property type="component" value="Unassembled WGS sequence"/>
</dbReference>
<dbReference type="SMART" id="SM00926">
    <property type="entry name" value="Molybdop_Fe4S4"/>
    <property type="match status" value="1"/>
</dbReference>
<evidence type="ECO:0000256" key="11">
    <source>
        <dbReference type="ARBA" id="ARBA00034078"/>
    </source>
</evidence>
<evidence type="ECO:0000259" key="13">
    <source>
        <dbReference type="PROSITE" id="PS51669"/>
    </source>
</evidence>
<keyword evidence="6" id="KW-0479">Metal-binding</keyword>
<dbReference type="SUPFAM" id="SSF53706">
    <property type="entry name" value="Formate dehydrogenase/DMSO reductase, domains 1-3"/>
    <property type="match status" value="1"/>
</dbReference>
<dbReference type="PANTHER" id="PTHR43105:SF10">
    <property type="entry name" value="NADH-QUINONE OXIDOREDUCTASE SUBUNIT G"/>
    <property type="match status" value="1"/>
</dbReference>
<evidence type="ECO:0000256" key="6">
    <source>
        <dbReference type="ARBA" id="ARBA00022723"/>
    </source>
</evidence>
<dbReference type="InterPro" id="IPR050123">
    <property type="entry name" value="Prok_molybdopt-oxidoreductase"/>
</dbReference>
<evidence type="ECO:0000256" key="5">
    <source>
        <dbReference type="ARBA" id="ARBA00022719"/>
    </source>
</evidence>
<dbReference type="EMBL" id="CZVI01000034">
    <property type="protein sequence ID" value="CUS93237.1"/>
    <property type="molecule type" value="Genomic_DNA"/>
</dbReference>